<evidence type="ECO:0000313" key="1">
    <source>
        <dbReference type="EMBL" id="AHH05731.1"/>
    </source>
</evidence>
<dbReference type="InterPro" id="IPR007800">
    <property type="entry name" value="DUF693"/>
</dbReference>
<dbReference type="HOGENOM" id="CLU_2166098_0_0_12"/>
<accession>W5SKW4</accession>
<proteinExistence type="predicted"/>
<organism evidence="1">
    <name type="scientific">Borrelia miyamotoi FR64b</name>
    <dbReference type="NCBI Taxonomy" id="1292392"/>
    <lineage>
        <taxon>Bacteria</taxon>
        <taxon>Pseudomonadati</taxon>
        <taxon>Spirochaetota</taxon>
        <taxon>Spirochaetia</taxon>
        <taxon>Spirochaetales</taxon>
        <taxon>Borreliaceae</taxon>
        <taxon>Borrelia</taxon>
    </lineage>
</organism>
<dbReference type="Pfam" id="PF05113">
    <property type="entry name" value="DUF693"/>
    <property type="match status" value="1"/>
</dbReference>
<name>W5SKW4_9SPIR</name>
<keyword evidence="1" id="KW-0614">Plasmid</keyword>
<dbReference type="AlphaFoldDB" id="W5SKW4"/>
<dbReference type="EMBL" id="CP004232">
    <property type="protein sequence ID" value="AHH05731.1"/>
    <property type="molecule type" value="Genomic_DNA"/>
</dbReference>
<gene>
    <name evidence="1" type="ORF">BOM_1188</name>
</gene>
<protein>
    <submittedName>
        <fullName evidence="1">Uncharacterized protein</fullName>
    </submittedName>
</protein>
<geneLocation type="plasmid" evidence="1">
    <name>unnamed</name>
</geneLocation>
<sequence>MGNTNGDPSTTYYEPLEDYGLEFIPQQEVSIGPNYKVTQIRWNAKVAYTHALRVGDKVSFIDNLGKTINNTIEDVSAILSNYAECSLMLKLYDDSNHIIINDLIRRENLI</sequence>
<reference evidence="1" key="1">
    <citation type="submission" date="2013-02" db="EMBL/GenBank/DDBJ databases">
        <title>Comparative genomics of Borrelia species.</title>
        <authorList>
            <person name="Schwan T.G."/>
            <person name="Raffel S.J."/>
            <person name="Porcella S.F."/>
        </authorList>
    </citation>
    <scope>NUCLEOTIDE SEQUENCE</scope>
    <source>
        <strain evidence="1">FR64b</strain>
        <plasmid evidence="1">unnamed</plasmid>
    </source>
</reference>